<keyword evidence="9" id="KW-0464">Manganese</keyword>
<dbReference type="InterPro" id="IPR000222">
    <property type="entry name" value="PP2C_BS"/>
</dbReference>
<feature type="domain" description="PPM-type phosphatase" evidence="13">
    <location>
        <begin position="48"/>
        <end position="361"/>
    </location>
</feature>
<name>A0A7J7CIE1_TRIWF</name>
<dbReference type="GO" id="GO:0016020">
    <property type="term" value="C:membrane"/>
    <property type="evidence" value="ECO:0007669"/>
    <property type="project" value="UniProtKB-ARBA"/>
</dbReference>
<dbReference type="GO" id="GO:0046872">
    <property type="term" value="F:metal ion binding"/>
    <property type="evidence" value="ECO:0007669"/>
    <property type="project" value="UniProtKB-KW"/>
</dbReference>
<dbReference type="PROSITE" id="PS51746">
    <property type="entry name" value="PPM_2"/>
    <property type="match status" value="1"/>
</dbReference>
<evidence type="ECO:0000256" key="7">
    <source>
        <dbReference type="ARBA" id="ARBA00022842"/>
    </source>
</evidence>
<dbReference type="EMBL" id="JAAARO010000016">
    <property type="protein sequence ID" value="KAF5733791.1"/>
    <property type="molecule type" value="Genomic_DNA"/>
</dbReference>
<dbReference type="GO" id="GO:0004722">
    <property type="term" value="F:protein serine/threonine phosphatase activity"/>
    <property type="evidence" value="ECO:0007669"/>
    <property type="project" value="UniProtKB-EC"/>
</dbReference>
<organism evidence="14 15">
    <name type="scientific">Tripterygium wilfordii</name>
    <name type="common">Thunder God vine</name>
    <dbReference type="NCBI Taxonomy" id="458696"/>
    <lineage>
        <taxon>Eukaryota</taxon>
        <taxon>Viridiplantae</taxon>
        <taxon>Streptophyta</taxon>
        <taxon>Embryophyta</taxon>
        <taxon>Tracheophyta</taxon>
        <taxon>Spermatophyta</taxon>
        <taxon>Magnoliopsida</taxon>
        <taxon>eudicotyledons</taxon>
        <taxon>Gunneridae</taxon>
        <taxon>Pentapetalae</taxon>
        <taxon>rosids</taxon>
        <taxon>fabids</taxon>
        <taxon>Celastrales</taxon>
        <taxon>Celastraceae</taxon>
        <taxon>Tripterygium</taxon>
    </lineage>
</organism>
<dbReference type="InterPro" id="IPR015655">
    <property type="entry name" value="PP2C"/>
</dbReference>
<dbReference type="CDD" id="cd00143">
    <property type="entry name" value="PP2Cc"/>
    <property type="match status" value="1"/>
</dbReference>
<dbReference type="FunCoup" id="A0A7J7CIE1">
    <property type="interactions" value="3816"/>
</dbReference>
<evidence type="ECO:0000256" key="12">
    <source>
        <dbReference type="RuleBase" id="RU003465"/>
    </source>
</evidence>
<sequence length="390" mass="43338">MVSTTLMKFVKPCWSFAEGETSIRGGDTCGRVDGLLWYKDSGTHVNGEFSMAVIQANNLLEDHSQLESGPMSSVESGPQGTFVGIYDGHGGPETARFINDRLFENIKTIHDAEFTLENHGMSANVIHKAFLATEEEFLSLVKKQWLSKPQIASVGSCCLVGVVCSGLLYIANAGDSRAVLGRLEKSVKEVKAIQLSTEHNASIESVREELHLLHPNDPQIVVLKHKVWRVKGLIQISRSIGDAYLKKAEFNREPLLSKFRLPEPFRDPILKAEPTILVQKVYPEDQFLIFASDGLWEHLSNQEAVDIVNNSPRNGIARKLVKAALCEAAKKREMRYSDLKRIDRGVRRHFHDDVTVIVLFLDSHLVSRSSWRGPILSIKAGSGISGNANN</sequence>
<dbReference type="InterPro" id="IPR036457">
    <property type="entry name" value="PPM-type-like_dom_sf"/>
</dbReference>
<gene>
    <name evidence="14" type="ORF">HS088_TW16G00231</name>
</gene>
<dbReference type="Proteomes" id="UP000593562">
    <property type="component" value="Unassembled WGS sequence"/>
</dbReference>
<dbReference type="InterPro" id="IPR001932">
    <property type="entry name" value="PPM-type_phosphatase-like_dom"/>
</dbReference>
<accession>A0A7J7CIE1</accession>
<dbReference type="Gene3D" id="3.60.40.10">
    <property type="entry name" value="PPM-type phosphatase domain"/>
    <property type="match status" value="1"/>
</dbReference>
<evidence type="ECO:0000313" key="14">
    <source>
        <dbReference type="EMBL" id="KAF5733791.1"/>
    </source>
</evidence>
<evidence type="ECO:0000313" key="15">
    <source>
        <dbReference type="Proteomes" id="UP000593562"/>
    </source>
</evidence>
<protein>
    <recommendedName>
        <fullName evidence="4">protein-serine/threonine phosphatase</fullName>
        <ecNumber evidence="4">3.1.3.16</ecNumber>
    </recommendedName>
</protein>
<keyword evidence="6 12" id="KW-0378">Hydrolase</keyword>
<dbReference type="FunFam" id="3.60.40.10:FF:000008">
    <property type="entry name" value="Phosphatase 2C family protein"/>
    <property type="match status" value="1"/>
</dbReference>
<dbReference type="InParanoid" id="A0A7J7CIE1"/>
<evidence type="ECO:0000256" key="4">
    <source>
        <dbReference type="ARBA" id="ARBA00013081"/>
    </source>
</evidence>
<comment type="cofactor">
    <cofactor evidence="2">
        <name>Mg(2+)</name>
        <dbReference type="ChEBI" id="CHEBI:18420"/>
    </cofactor>
</comment>
<keyword evidence="15" id="KW-1185">Reference proteome</keyword>
<dbReference type="AlphaFoldDB" id="A0A7J7CIE1"/>
<dbReference type="PANTHER" id="PTHR47992">
    <property type="entry name" value="PROTEIN PHOSPHATASE"/>
    <property type="match status" value="1"/>
</dbReference>
<evidence type="ECO:0000256" key="2">
    <source>
        <dbReference type="ARBA" id="ARBA00001946"/>
    </source>
</evidence>
<comment type="caution">
    <text evidence="14">The sequence shown here is derived from an EMBL/GenBank/DDBJ whole genome shotgun (WGS) entry which is preliminary data.</text>
</comment>
<evidence type="ECO:0000256" key="3">
    <source>
        <dbReference type="ARBA" id="ARBA00006702"/>
    </source>
</evidence>
<dbReference type="EC" id="3.1.3.16" evidence="4"/>
<keyword evidence="5" id="KW-0479">Metal-binding</keyword>
<comment type="catalytic activity">
    <reaction evidence="11">
        <text>O-phospho-L-threonyl-[protein] + H2O = L-threonyl-[protein] + phosphate</text>
        <dbReference type="Rhea" id="RHEA:47004"/>
        <dbReference type="Rhea" id="RHEA-COMP:11060"/>
        <dbReference type="Rhea" id="RHEA-COMP:11605"/>
        <dbReference type="ChEBI" id="CHEBI:15377"/>
        <dbReference type="ChEBI" id="CHEBI:30013"/>
        <dbReference type="ChEBI" id="CHEBI:43474"/>
        <dbReference type="ChEBI" id="CHEBI:61977"/>
        <dbReference type="EC" id="3.1.3.16"/>
    </reaction>
</comment>
<evidence type="ECO:0000256" key="11">
    <source>
        <dbReference type="ARBA" id="ARBA00048336"/>
    </source>
</evidence>
<evidence type="ECO:0000256" key="6">
    <source>
        <dbReference type="ARBA" id="ARBA00022801"/>
    </source>
</evidence>
<dbReference type="PROSITE" id="PS01032">
    <property type="entry name" value="PPM_1"/>
    <property type="match status" value="1"/>
</dbReference>
<proteinExistence type="inferred from homology"/>
<evidence type="ECO:0000256" key="10">
    <source>
        <dbReference type="ARBA" id="ARBA00047761"/>
    </source>
</evidence>
<dbReference type="Pfam" id="PF00481">
    <property type="entry name" value="PP2C"/>
    <property type="match status" value="1"/>
</dbReference>
<dbReference type="SUPFAM" id="SSF81606">
    <property type="entry name" value="PP2C-like"/>
    <property type="match status" value="1"/>
</dbReference>
<evidence type="ECO:0000259" key="13">
    <source>
        <dbReference type="PROSITE" id="PS51746"/>
    </source>
</evidence>
<keyword evidence="7" id="KW-0460">Magnesium</keyword>
<comment type="catalytic activity">
    <reaction evidence="10">
        <text>O-phospho-L-seryl-[protein] + H2O = L-seryl-[protein] + phosphate</text>
        <dbReference type="Rhea" id="RHEA:20629"/>
        <dbReference type="Rhea" id="RHEA-COMP:9863"/>
        <dbReference type="Rhea" id="RHEA-COMP:11604"/>
        <dbReference type="ChEBI" id="CHEBI:15377"/>
        <dbReference type="ChEBI" id="CHEBI:29999"/>
        <dbReference type="ChEBI" id="CHEBI:43474"/>
        <dbReference type="ChEBI" id="CHEBI:83421"/>
        <dbReference type="EC" id="3.1.3.16"/>
    </reaction>
</comment>
<keyword evidence="8 12" id="KW-0904">Protein phosphatase</keyword>
<dbReference type="SMART" id="SM00332">
    <property type="entry name" value="PP2Cc"/>
    <property type="match status" value="1"/>
</dbReference>
<comment type="similarity">
    <text evidence="3 12">Belongs to the PP2C family.</text>
</comment>
<evidence type="ECO:0000256" key="9">
    <source>
        <dbReference type="ARBA" id="ARBA00023211"/>
    </source>
</evidence>
<reference evidence="14 15" key="1">
    <citation type="journal article" date="2020" name="Nat. Commun.">
        <title>Genome of Tripterygium wilfordii and identification of cytochrome P450 involved in triptolide biosynthesis.</title>
        <authorList>
            <person name="Tu L."/>
            <person name="Su P."/>
            <person name="Zhang Z."/>
            <person name="Gao L."/>
            <person name="Wang J."/>
            <person name="Hu T."/>
            <person name="Zhou J."/>
            <person name="Zhang Y."/>
            <person name="Zhao Y."/>
            <person name="Liu Y."/>
            <person name="Song Y."/>
            <person name="Tong Y."/>
            <person name="Lu Y."/>
            <person name="Yang J."/>
            <person name="Xu C."/>
            <person name="Jia M."/>
            <person name="Peters R.J."/>
            <person name="Huang L."/>
            <person name="Gao W."/>
        </authorList>
    </citation>
    <scope>NUCLEOTIDE SEQUENCE [LARGE SCALE GENOMIC DNA]</scope>
    <source>
        <strain evidence="15">cv. XIE 37</strain>
        <tissue evidence="14">Leaf</tissue>
    </source>
</reference>
<evidence type="ECO:0000256" key="1">
    <source>
        <dbReference type="ARBA" id="ARBA00001936"/>
    </source>
</evidence>
<dbReference type="OrthoDB" id="420076at2759"/>
<evidence type="ECO:0000256" key="8">
    <source>
        <dbReference type="ARBA" id="ARBA00022912"/>
    </source>
</evidence>
<comment type="cofactor">
    <cofactor evidence="1">
        <name>Mn(2+)</name>
        <dbReference type="ChEBI" id="CHEBI:29035"/>
    </cofactor>
</comment>
<evidence type="ECO:0000256" key="5">
    <source>
        <dbReference type="ARBA" id="ARBA00022723"/>
    </source>
</evidence>